<evidence type="ECO:0000313" key="2">
    <source>
        <dbReference type="Proteomes" id="UP000278863"/>
    </source>
</evidence>
<proteinExistence type="predicted"/>
<protein>
    <submittedName>
        <fullName evidence="1">Uncharacterized protein</fullName>
    </submittedName>
</protein>
<name>A0A386KJX5_9CAUD</name>
<organism evidence="1 2">
    <name type="scientific">Mycobacterium phage Sweets</name>
    <dbReference type="NCBI Taxonomy" id="2315545"/>
    <lineage>
        <taxon>Viruses</taxon>
        <taxon>Duplodnaviria</taxon>
        <taxon>Heunggongvirae</taxon>
        <taxon>Uroviricota</taxon>
        <taxon>Caudoviricetes</taxon>
        <taxon>Gclasvirinae</taxon>
        <taxon>Liefievirus</taxon>
        <taxon>Liefievirus halo</taxon>
        <taxon>Mycobacterium virus Halo</taxon>
    </lineage>
</organism>
<dbReference type="EMBL" id="MH779515">
    <property type="protein sequence ID" value="AYD84703.1"/>
    <property type="molecule type" value="Genomic_DNA"/>
</dbReference>
<evidence type="ECO:0000313" key="1">
    <source>
        <dbReference type="EMBL" id="AYD84703.1"/>
    </source>
</evidence>
<accession>A0A386KJX5</accession>
<gene>
    <name evidence="1" type="primary">51</name>
    <name evidence="1" type="ORF">SEA_SWEETS_51</name>
</gene>
<reference evidence="2" key="1">
    <citation type="submission" date="2018-08" db="EMBL/GenBank/DDBJ databases">
        <authorList>
            <person name="Pope W.H."/>
            <person name="Garlena R.A."/>
            <person name="Russell D.A."/>
            <person name="Jacobs-Sera D."/>
            <person name="Hatfull G.F."/>
        </authorList>
    </citation>
    <scope>NUCLEOTIDE SEQUENCE [LARGE SCALE GENOMIC DNA]</scope>
</reference>
<sequence>MAEESAVPMKCPSCGAYSLTYDRRLHAFICHIYGATIPAERIPA</sequence>
<dbReference type="Proteomes" id="UP000278863">
    <property type="component" value="Segment"/>
</dbReference>